<organism evidence="2 3">
    <name type="scientific">Ensete ventricosum</name>
    <name type="common">Abyssinian banana</name>
    <name type="synonym">Musa ensete</name>
    <dbReference type="NCBI Taxonomy" id="4639"/>
    <lineage>
        <taxon>Eukaryota</taxon>
        <taxon>Viridiplantae</taxon>
        <taxon>Streptophyta</taxon>
        <taxon>Embryophyta</taxon>
        <taxon>Tracheophyta</taxon>
        <taxon>Spermatophyta</taxon>
        <taxon>Magnoliopsida</taxon>
        <taxon>Liliopsida</taxon>
        <taxon>Zingiberales</taxon>
        <taxon>Musaceae</taxon>
        <taxon>Ensete</taxon>
    </lineage>
</organism>
<evidence type="ECO:0000256" key="1">
    <source>
        <dbReference type="SAM" id="MobiDB-lite"/>
    </source>
</evidence>
<dbReference type="Proteomes" id="UP000287651">
    <property type="component" value="Unassembled WGS sequence"/>
</dbReference>
<reference evidence="2 3" key="1">
    <citation type="journal article" date="2014" name="Agronomy (Basel)">
        <title>A Draft Genome Sequence for Ensete ventricosum, the Drought-Tolerant Tree Against Hunger.</title>
        <authorList>
            <person name="Harrison J."/>
            <person name="Moore K.A."/>
            <person name="Paszkiewicz K."/>
            <person name="Jones T."/>
            <person name="Grant M."/>
            <person name="Ambacheew D."/>
            <person name="Muzemil S."/>
            <person name="Studholme D.J."/>
        </authorList>
    </citation>
    <scope>NUCLEOTIDE SEQUENCE [LARGE SCALE GENOMIC DNA]</scope>
</reference>
<dbReference type="AlphaFoldDB" id="A0A426XSN1"/>
<feature type="region of interest" description="Disordered" evidence="1">
    <location>
        <begin position="99"/>
        <end position="152"/>
    </location>
</feature>
<proteinExistence type="predicted"/>
<comment type="caution">
    <text evidence="2">The sequence shown here is derived from an EMBL/GenBank/DDBJ whole genome shotgun (WGS) entry which is preliminary data.</text>
</comment>
<evidence type="ECO:0000313" key="2">
    <source>
        <dbReference type="EMBL" id="RRT42506.1"/>
    </source>
</evidence>
<dbReference type="PANTHER" id="PTHR35741">
    <property type="entry name" value="FACTOR CWC22-LIKE PROTEIN, PUTATIVE (DUF3245)-RELATED"/>
    <property type="match status" value="1"/>
</dbReference>
<feature type="compositionally biased region" description="Basic and acidic residues" evidence="1">
    <location>
        <begin position="102"/>
        <end position="112"/>
    </location>
</feature>
<dbReference type="PANTHER" id="PTHR35741:SF1">
    <property type="entry name" value="FACTOR CWC22-LIKE PROTEIN, PUTATIVE (DUF3245)-RELATED"/>
    <property type="match status" value="1"/>
</dbReference>
<dbReference type="EMBL" id="AMZH03017794">
    <property type="protein sequence ID" value="RRT42506.1"/>
    <property type="molecule type" value="Genomic_DNA"/>
</dbReference>
<sequence length="152" mass="16869">MLCYGSYKYTKRCLVLRIYWEFRPSSVEPPANAFVLRGGAHGSVGLWVWGAGRITGAATHHLTTRLLKLGLGAKITPKMKVAVSSDPVVWKLLGKLNSKKKLSSDNREKASPVKENAPSDDDENEPESRTSAFAKKRLKPPATYLQSTKKRK</sequence>
<gene>
    <name evidence="2" type="ORF">B296_00057067</name>
</gene>
<accession>A0A426XSN1</accession>
<evidence type="ECO:0000313" key="3">
    <source>
        <dbReference type="Proteomes" id="UP000287651"/>
    </source>
</evidence>
<name>A0A426XSN1_ENSVE</name>
<protein>
    <submittedName>
        <fullName evidence="2">Uncharacterized protein</fullName>
    </submittedName>
</protein>